<sequence>MRCLVARRHAHAYVRVPFRITCWGTQEGKWEGEGARASARGKRGGGEEGTLYHVTGAARPGVSVWRRLSRASPGAPLESAAGGFVYGWVRGLVGRARAGASIWERGRGGAWGSRRRGGAMRLEPETGESEKERE</sequence>
<gene>
    <name evidence="1" type="ORF">MRATA1EN3_LOCUS2534</name>
</gene>
<reference evidence="1" key="1">
    <citation type="submission" date="2023-05" db="EMBL/GenBank/DDBJ databases">
        <authorList>
            <consortium name="ELIXIR-Norway"/>
        </authorList>
    </citation>
    <scope>NUCLEOTIDE SEQUENCE</scope>
</reference>
<protein>
    <submittedName>
        <fullName evidence="1">Uncharacterized protein</fullName>
    </submittedName>
</protein>
<evidence type="ECO:0000313" key="1">
    <source>
        <dbReference type="EMBL" id="CAI9691321.1"/>
    </source>
</evidence>
<accession>A0ACB0DSU8</accession>
<dbReference type="EMBL" id="OX596085">
    <property type="protein sequence ID" value="CAI9691321.1"/>
    <property type="molecule type" value="Genomic_DNA"/>
</dbReference>
<name>A0ACB0DSU8_RANTA</name>
<evidence type="ECO:0000313" key="2">
    <source>
        <dbReference type="Proteomes" id="UP001162501"/>
    </source>
</evidence>
<dbReference type="Proteomes" id="UP001162501">
    <property type="component" value="Chromosome 1"/>
</dbReference>
<proteinExistence type="predicted"/>
<organism evidence="1 2">
    <name type="scientific">Rangifer tarandus platyrhynchus</name>
    <name type="common">Svalbard reindeer</name>
    <dbReference type="NCBI Taxonomy" id="3082113"/>
    <lineage>
        <taxon>Eukaryota</taxon>
        <taxon>Metazoa</taxon>
        <taxon>Chordata</taxon>
        <taxon>Craniata</taxon>
        <taxon>Vertebrata</taxon>
        <taxon>Euteleostomi</taxon>
        <taxon>Mammalia</taxon>
        <taxon>Eutheria</taxon>
        <taxon>Laurasiatheria</taxon>
        <taxon>Artiodactyla</taxon>
        <taxon>Ruminantia</taxon>
        <taxon>Pecora</taxon>
        <taxon>Cervidae</taxon>
        <taxon>Odocoileinae</taxon>
        <taxon>Rangifer</taxon>
    </lineage>
</organism>